<name>A0A370XEG1_9GAMM</name>
<comment type="caution">
    <text evidence="1">The sequence shown here is derived from an EMBL/GenBank/DDBJ whole genome shotgun (WGS) entry which is preliminary data.</text>
</comment>
<protein>
    <recommendedName>
        <fullName evidence="3">Phasin domain-containing protein</fullName>
    </recommendedName>
</protein>
<dbReference type="AlphaFoldDB" id="A0A370XEG1"/>
<sequence>MPVTAHAHIPFELYKANLQFTLRTSKLLKECGQHWLSTFGHAFGENVAATQEQIEKISLNDNWYSLATIPNEAFLRLTQASAGDESSIAKAAVINRTRFLTGMQDAFSLWQRDTTKAVGHLEAADSLNTAMADFFNLFNNAANPKYADDH</sequence>
<accession>A0A370XEG1</accession>
<dbReference type="RefSeq" id="WP_115476961.1">
    <property type="nucleotide sequence ID" value="NZ_QRBF01000001.1"/>
</dbReference>
<dbReference type="Proteomes" id="UP000255334">
    <property type="component" value="Unassembled WGS sequence"/>
</dbReference>
<gene>
    <name evidence="1" type="ORF">DWU99_05535</name>
</gene>
<organism evidence="1 2">
    <name type="scientific">Dyella psychrodurans</name>
    <dbReference type="NCBI Taxonomy" id="1927960"/>
    <lineage>
        <taxon>Bacteria</taxon>
        <taxon>Pseudomonadati</taxon>
        <taxon>Pseudomonadota</taxon>
        <taxon>Gammaproteobacteria</taxon>
        <taxon>Lysobacterales</taxon>
        <taxon>Rhodanobacteraceae</taxon>
        <taxon>Dyella</taxon>
    </lineage>
</organism>
<proteinExistence type="predicted"/>
<dbReference type="EMBL" id="QRBF01000001">
    <property type="protein sequence ID" value="RDS86692.1"/>
    <property type="molecule type" value="Genomic_DNA"/>
</dbReference>
<evidence type="ECO:0000313" key="1">
    <source>
        <dbReference type="EMBL" id="RDS86692.1"/>
    </source>
</evidence>
<keyword evidence="2" id="KW-1185">Reference proteome</keyword>
<dbReference type="OrthoDB" id="8266045at2"/>
<evidence type="ECO:0000313" key="2">
    <source>
        <dbReference type="Proteomes" id="UP000255334"/>
    </source>
</evidence>
<evidence type="ECO:0008006" key="3">
    <source>
        <dbReference type="Google" id="ProtNLM"/>
    </source>
</evidence>
<reference evidence="1 2" key="1">
    <citation type="submission" date="2018-07" db="EMBL/GenBank/DDBJ databases">
        <title>Dyella monticola sp. nov. and Dyella psychrodurans sp. nov. isolated from monsoon evergreen broad-leaved forest soil of Dinghu Mountain, China.</title>
        <authorList>
            <person name="Gao Z."/>
            <person name="Qiu L."/>
        </authorList>
    </citation>
    <scope>NUCLEOTIDE SEQUENCE [LARGE SCALE GENOMIC DNA]</scope>
    <source>
        <strain evidence="1 2">4MSK11</strain>
    </source>
</reference>